<organism evidence="1 2">
    <name type="scientific">Laccaria amethystina LaAM-08-1</name>
    <dbReference type="NCBI Taxonomy" id="1095629"/>
    <lineage>
        <taxon>Eukaryota</taxon>
        <taxon>Fungi</taxon>
        <taxon>Dikarya</taxon>
        <taxon>Basidiomycota</taxon>
        <taxon>Agaricomycotina</taxon>
        <taxon>Agaricomycetes</taxon>
        <taxon>Agaricomycetidae</taxon>
        <taxon>Agaricales</taxon>
        <taxon>Agaricineae</taxon>
        <taxon>Hydnangiaceae</taxon>
        <taxon>Laccaria</taxon>
    </lineage>
</organism>
<name>A0A0C9WKL4_9AGAR</name>
<reference evidence="2" key="2">
    <citation type="submission" date="2015-01" db="EMBL/GenBank/DDBJ databases">
        <title>Evolutionary Origins and Diversification of the Mycorrhizal Mutualists.</title>
        <authorList>
            <consortium name="DOE Joint Genome Institute"/>
            <consortium name="Mycorrhizal Genomics Consortium"/>
            <person name="Kohler A."/>
            <person name="Kuo A."/>
            <person name="Nagy L.G."/>
            <person name="Floudas D."/>
            <person name="Copeland A."/>
            <person name="Barry K.W."/>
            <person name="Cichocki N."/>
            <person name="Veneault-Fourrey C."/>
            <person name="LaButti K."/>
            <person name="Lindquist E.A."/>
            <person name="Lipzen A."/>
            <person name="Lundell T."/>
            <person name="Morin E."/>
            <person name="Murat C."/>
            <person name="Riley R."/>
            <person name="Ohm R."/>
            <person name="Sun H."/>
            <person name="Tunlid A."/>
            <person name="Henrissat B."/>
            <person name="Grigoriev I.V."/>
            <person name="Hibbett D.S."/>
            <person name="Martin F."/>
        </authorList>
    </citation>
    <scope>NUCLEOTIDE SEQUENCE [LARGE SCALE GENOMIC DNA]</scope>
    <source>
        <strain evidence="2">LaAM-08-1</strain>
    </source>
</reference>
<dbReference type="HOGENOM" id="CLU_1917360_0_0_1"/>
<dbReference type="Proteomes" id="UP000054477">
    <property type="component" value="Unassembled WGS sequence"/>
</dbReference>
<accession>A0A0C9WKL4</accession>
<gene>
    <name evidence="1" type="ORF">K443DRAFT_16008</name>
</gene>
<evidence type="ECO:0000313" key="1">
    <source>
        <dbReference type="EMBL" id="KIJ89540.1"/>
    </source>
</evidence>
<evidence type="ECO:0000313" key="2">
    <source>
        <dbReference type="Proteomes" id="UP000054477"/>
    </source>
</evidence>
<protein>
    <submittedName>
        <fullName evidence="1">Uncharacterized protein</fullName>
    </submittedName>
</protein>
<sequence>MTTTVRLLTQRCFRRYPAAPLAERESRPQTVPLALADRLTTSFVYAVKHENDGWHRITVAVKFYLCDANSSSICAARQRFNHTSRAESTTSGGRVLKIALRIRTSRIIPSGSINAYQGYALVPTTTCGRNEFLTRFRG</sequence>
<proteinExistence type="predicted"/>
<keyword evidence="2" id="KW-1185">Reference proteome</keyword>
<dbReference type="AlphaFoldDB" id="A0A0C9WKL4"/>
<dbReference type="EMBL" id="KN839628">
    <property type="protein sequence ID" value="KIJ89540.1"/>
    <property type="molecule type" value="Genomic_DNA"/>
</dbReference>
<reference evidence="1 2" key="1">
    <citation type="submission" date="2014-04" db="EMBL/GenBank/DDBJ databases">
        <authorList>
            <consortium name="DOE Joint Genome Institute"/>
            <person name="Kuo A."/>
            <person name="Kohler A."/>
            <person name="Nagy L.G."/>
            <person name="Floudas D."/>
            <person name="Copeland A."/>
            <person name="Barry K.W."/>
            <person name="Cichocki N."/>
            <person name="Veneault-Fourrey C."/>
            <person name="LaButti K."/>
            <person name="Lindquist E.A."/>
            <person name="Lipzen A."/>
            <person name="Lundell T."/>
            <person name="Morin E."/>
            <person name="Murat C."/>
            <person name="Sun H."/>
            <person name="Tunlid A."/>
            <person name="Henrissat B."/>
            <person name="Grigoriev I.V."/>
            <person name="Hibbett D.S."/>
            <person name="Martin F."/>
            <person name="Nordberg H.P."/>
            <person name="Cantor M.N."/>
            <person name="Hua S.X."/>
        </authorList>
    </citation>
    <scope>NUCLEOTIDE SEQUENCE [LARGE SCALE GENOMIC DNA]</scope>
    <source>
        <strain evidence="1 2">LaAM-08-1</strain>
    </source>
</reference>